<dbReference type="InterPro" id="IPR003959">
    <property type="entry name" value="ATPase_AAA_core"/>
</dbReference>
<dbReference type="PANTHER" id="PTHR23077">
    <property type="entry name" value="AAA-FAMILY ATPASE"/>
    <property type="match status" value="1"/>
</dbReference>
<dbReference type="InterPro" id="IPR027417">
    <property type="entry name" value="P-loop_NTPase"/>
</dbReference>
<gene>
    <name evidence="2" type="ordered locus">SeSA_A0386</name>
</gene>
<dbReference type="InterPro" id="IPR003593">
    <property type="entry name" value="AAA+_ATPase"/>
</dbReference>
<proteinExistence type="predicted"/>
<protein>
    <submittedName>
        <fullName evidence="2">AAA ATPase central domain protein</fullName>
    </submittedName>
</protein>
<dbReference type="EMBL" id="CP001127">
    <property type="protein sequence ID" value="ACF90003.1"/>
    <property type="molecule type" value="Genomic_DNA"/>
</dbReference>
<dbReference type="InterPro" id="IPR050168">
    <property type="entry name" value="AAA_ATPase_domain"/>
</dbReference>
<evidence type="ECO:0000259" key="1">
    <source>
        <dbReference type="SMART" id="SM00382"/>
    </source>
</evidence>
<dbReference type="RefSeq" id="WP_000135406.1">
    <property type="nucleotide sequence ID" value="NC_011094.1"/>
</dbReference>
<name>A0A0N1QUZ8_SALSV</name>
<dbReference type="Gene3D" id="3.40.50.300">
    <property type="entry name" value="P-loop containing nucleotide triphosphate hydrolases"/>
    <property type="match status" value="1"/>
</dbReference>
<dbReference type="KEGG" id="sew:SeSA_A0386"/>
<dbReference type="GO" id="GO:0005524">
    <property type="term" value="F:ATP binding"/>
    <property type="evidence" value="ECO:0007669"/>
    <property type="project" value="InterPro"/>
</dbReference>
<evidence type="ECO:0000313" key="3">
    <source>
        <dbReference type="Proteomes" id="UP000001865"/>
    </source>
</evidence>
<dbReference type="HOGENOM" id="CLU_000688_25_0_6"/>
<dbReference type="CDD" id="cd19481">
    <property type="entry name" value="RecA-like_protease"/>
    <property type="match status" value="1"/>
</dbReference>
<dbReference type="Proteomes" id="UP000001865">
    <property type="component" value="Chromosome"/>
</dbReference>
<dbReference type="AlphaFoldDB" id="A0A0N1QUZ8"/>
<feature type="domain" description="AAA+ ATPase" evidence="1">
    <location>
        <begin position="123"/>
        <end position="255"/>
    </location>
</feature>
<accession>A0A0N1QUZ8</accession>
<reference evidence="2 3" key="1">
    <citation type="journal article" date="2011" name="J. Bacteriol.">
        <title>Comparative genomics of 28 Salmonella enterica isolates: evidence for CRISPR-mediated adaptive sublineage evolution.</title>
        <authorList>
            <person name="Fricke W.F."/>
            <person name="Mammel M.K."/>
            <person name="McDermott P.F."/>
            <person name="Tartera C."/>
            <person name="White D.G."/>
            <person name="Leclerc J.E."/>
            <person name="Ravel J."/>
            <person name="Cebula T.A."/>
        </authorList>
    </citation>
    <scope>NUCLEOTIDE SEQUENCE [LARGE SCALE GENOMIC DNA]</scope>
    <source>
        <strain evidence="2 3">CVM19633</strain>
    </source>
</reference>
<dbReference type="PANTHER" id="PTHR23077:SF198">
    <property type="entry name" value="ATP-DEPENDENT ZINC METALLOPROTEASE FTSH"/>
    <property type="match status" value="1"/>
</dbReference>
<dbReference type="GO" id="GO:0016887">
    <property type="term" value="F:ATP hydrolysis activity"/>
    <property type="evidence" value="ECO:0007669"/>
    <property type="project" value="InterPro"/>
</dbReference>
<organism evidence="2 3">
    <name type="scientific">Salmonella schwarzengrund (strain CVM19633)</name>
    <dbReference type="NCBI Taxonomy" id="439843"/>
    <lineage>
        <taxon>Bacteria</taxon>
        <taxon>Pseudomonadati</taxon>
        <taxon>Pseudomonadota</taxon>
        <taxon>Gammaproteobacteria</taxon>
        <taxon>Enterobacterales</taxon>
        <taxon>Enterobacteriaceae</taxon>
        <taxon>Salmonella</taxon>
    </lineage>
</organism>
<sequence>MASANQLKALVKNFIARDDRKFLTVVLQIAAHEAKIGHGKFADELRLLVEKAKLQANEGNNYPRVLSSSTAVINHSSNDLFTVSHPTNKISDVILSNDVRNKILRFLEENKNASKIRQYGLVPRRHLLLYGPPGTGKTLTASVIAHELHFPLFTVRMDSLITKFMGETSSKLRSIFEYINMNRGVYLFDEFDTIGSKRSMHNDVGEIRRVLNTFLQLLDEHHSDSLIISATNHKEILDSALYRRFDDVIEYSLPEKDNLIELIKSKYHSFELNVKEWGSLLSSAEGLSYSEVSKSCDDAIKFAIINNLKKIDQTDLQKVLEERKAYK</sequence>
<dbReference type="Pfam" id="PF00004">
    <property type="entry name" value="AAA"/>
    <property type="match status" value="1"/>
</dbReference>
<evidence type="ECO:0000313" key="2">
    <source>
        <dbReference type="EMBL" id="ACF90003.1"/>
    </source>
</evidence>
<dbReference type="SUPFAM" id="SSF52540">
    <property type="entry name" value="P-loop containing nucleoside triphosphate hydrolases"/>
    <property type="match status" value="1"/>
</dbReference>
<dbReference type="SMART" id="SM00382">
    <property type="entry name" value="AAA"/>
    <property type="match status" value="1"/>
</dbReference>